<dbReference type="Gene3D" id="1.10.287.130">
    <property type="match status" value="1"/>
</dbReference>
<dbReference type="SMART" id="SM00388">
    <property type="entry name" value="HisKA"/>
    <property type="match status" value="1"/>
</dbReference>
<organism evidence="10 11">
    <name type="scientific">Ruficoccus amylovorans</name>
    <dbReference type="NCBI Taxonomy" id="1804625"/>
    <lineage>
        <taxon>Bacteria</taxon>
        <taxon>Pseudomonadati</taxon>
        <taxon>Verrucomicrobiota</taxon>
        <taxon>Opitutia</taxon>
        <taxon>Puniceicoccales</taxon>
        <taxon>Cerasicoccaceae</taxon>
        <taxon>Ruficoccus</taxon>
    </lineage>
</organism>
<dbReference type="EC" id="2.7.13.3" evidence="2"/>
<keyword evidence="6" id="KW-0418">Kinase</keyword>
<dbReference type="Pfam" id="PF00512">
    <property type="entry name" value="HisKA"/>
    <property type="match status" value="1"/>
</dbReference>
<dbReference type="SMART" id="SM00065">
    <property type="entry name" value="GAF"/>
    <property type="match status" value="2"/>
</dbReference>
<dbReference type="GO" id="GO:0005524">
    <property type="term" value="F:ATP binding"/>
    <property type="evidence" value="ECO:0007669"/>
    <property type="project" value="UniProtKB-KW"/>
</dbReference>
<dbReference type="PROSITE" id="PS50109">
    <property type="entry name" value="HIS_KIN"/>
    <property type="match status" value="1"/>
</dbReference>
<dbReference type="InterPro" id="IPR003594">
    <property type="entry name" value="HATPase_dom"/>
</dbReference>
<evidence type="ECO:0000259" key="9">
    <source>
        <dbReference type="PROSITE" id="PS50109"/>
    </source>
</evidence>
<keyword evidence="5" id="KW-0547">Nucleotide-binding</keyword>
<dbReference type="PANTHER" id="PTHR43065">
    <property type="entry name" value="SENSOR HISTIDINE KINASE"/>
    <property type="match status" value="1"/>
</dbReference>
<dbReference type="SUPFAM" id="SSF55781">
    <property type="entry name" value="GAF domain-like"/>
    <property type="match status" value="2"/>
</dbReference>
<evidence type="ECO:0000256" key="1">
    <source>
        <dbReference type="ARBA" id="ARBA00000085"/>
    </source>
</evidence>
<evidence type="ECO:0000256" key="8">
    <source>
        <dbReference type="ARBA" id="ARBA00023012"/>
    </source>
</evidence>
<dbReference type="PANTHER" id="PTHR43065:SF10">
    <property type="entry name" value="PEROXIDE STRESS-ACTIVATED HISTIDINE KINASE MAK3"/>
    <property type="match status" value="1"/>
</dbReference>
<dbReference type="InterPro" id="IPR004358">
    <property type="entry name" value="Sig_transdc_His_kin-like_C"/>
</dbReference>
<dbReference type="Proteomes" id="UP000546464">
    <property type="component" value="Unassembled WGS sequence"/>
</dbReference>
<accession>A0A842HGR1</accession>
<comment type="caution">
    <text evidence="10">The sequence shown here is derived from an EMBL/GenBank/DDBJ whole genome shotgun (WGS) entry which is preliminary data.</text>
</comment>
<dbReference type="InterPro" id="IPR005467">
    <property type="entry name" value="His_kinase_dom"/>
</dbReference>
<protein>
    <recommendedName>
        <fullName evidence="2">histidine kinase</fullName>
        <ecNumber evidence="2">2.7.13.3</ecNumber>
    </recommendedName>
</protein>
<reference evidence="10 11" key="1">
    <citation type="submission" date="2020-07" db="EMBL/GenBank/DDBJ databases">
        <authorList>
            <person name="Feng X."/>
        </authorList>
    </citation>
    <scope>NUCLEOTIDE SEQUENCE [LARGE SCALE GENOMIC DNA]</scope>
    <source>
        <strain evidence="10 11">JCM31066</strain>
    </source>
</reference>
<keyword evidence="4" id="KW-0808">Transferase</keyword>
<proteinExistence type="predicted"/>
<keyword evidence="7" id="KW-0067">ATP-binding</keyword>
<dbReference type="Pfam" id="PF13185">
    <property type="entry name" value="GAF_2"/>
    <property type="match status" value="2"/>
</dbReference>
<dbReference type="EMBL" id="JACHVB010000034">
    <property type="protein sequence ID" value="MBC2594744.1"/>
    <property type="molecule type" value="Genomic_DNA"/>
</dbReference>
<dbReference type="InterPro" id="IPR029016">
    <property type="entry name" value="GAF-like_dom_sf"/>
</dbReference>
<dbReference type="Gene3D" id="3.30.450.40">
    <property type="match status" value="2"/>
</dbReference>
<evidence type="ECO:0000256" key="4">
    <source>
        <dbReference type="ARBA" id="ARBA00022679"/>
    </source>
</evidence>
<keyword evidence="3" id="KW-0597">Phosphoprotein</keyword>
<dbReference type="PRINTS" id="PR00344">
    <property type="entry name" value="BCTRLSENSOR"/>
</dbReference>
<evidence type="ECO:0000256" key="2">
    <source>
        <dbReference type="ARBA" id="ARBA00012438"/>
    </source>
</evidence>
<evidence type="ECO:0000313" key="10">
    <source>
        <dbReference type="EMBL" id="MBC2594744.1"/>
    </source>
</evidence>
<dbReference type="GO" id="GO:0000155">
    <property type="term" value="F:phosphorelay sensor kinase activity"/>
    <property type="evidence" value="ECO:0007669"/>
    <property type="project" value="InterPro"/>
</dbReference>
<evidence type="ECO:0000256" key="7">
    <source>
        <dbReference type="ARBA" id="ARBA00022840"/>
    </source>
</evidence>
<dbReference type="CDD" id="cd00082">
    <property type="entry name" value="HisKA"/>
    <property type="match status" value="1"/>
</dbReference>
<dbReference type="SUPFAM" id="SSF55874">
    <property type="entry name" value="ATPase domain of HSP90 chaperone/DNA topoisomerase II/histidine kinase"/>
    <property type="match status" value="1"/>
</dbReference>
<dbReference type="Gene3D" id="3.30.565.10">
    <property type="entry name" value="Histidine kinase-like ATPase, C-terminal domain"/>
    <property type="match status" value="1"/>
</dbReference>
<comment type="catalytic activity">
    <reaction evidence="1">
        <text>ATP + protein L-histidine = ADP + protein N-phospho-L-histidine.</text>
        <dbReference type="EC" id="2.7.13.3"/>
    </reaction>
</comment>
<dbReference type="SUPFAM" id="SSF47384">
    <property type="entry name" value="Homodimeric domain of signal transducing histidine kinase"/>
    <property type="match status" value="1"/>
</dbReference>
<evidence type="ECO:0000313" key="11">
    <source>
        <dbReference type="Proteomes" id="UP000546464"/>
    </source>
</evidence>
<dbReference type="RefSeq" id="WP_185675712.1">
    <property type="nucleotide sequence ID" value="NZ_JACHVB010000034.1"/>
</dbReference>
<dbReference type="InterPro" id="IPR003018">
    <property type="entry name" value="GAF"/>
</dbReference>
<dbReference type="AlphaFoldDB" id="A0A842HGR1"/>
<dbReference type="SMART" id="SM00387">
    <property type="entry name" value="HATPase_c"/>
    <property type="match status" value="1"/>
</dbReference>
<sequence>MKTAQEDRSVLDSLYRISSLVSQTEDPREALELIIKNLLETLGATSASIALINPDTNRLEIEVYRGLPKSSEEIKLALGSGVTGWVALHGEPVLIEDVRFDPRYITLKQSIRSEMAAPMILQGLTVGVVNVDSEQVAAFDEKDLKLLVLLTSEATKVVGRLWLINQLKEKAGQLQALISAGQQLVATRDQPTLLQSIAREARRLMDCRYCAIMLLTPDGKSLKLHALEGPDGSVEYQEELDLEQSTIGVALKRNKQISVSDLARTEEHHFVPFVQSDQLRSMLTTPIVVGKEVIGVLNAYTDVSHRFNNDEKRLFTTLASLGGVALENSRLYSRVFATEESLRRNERLTTLGLLAAEIAHEIRNPLTVIKLLFEALDLEFPAGDPRQQDVSVITEKIVQLEEIVSRVLNFGKSRSEMHSPHDLKKLVEDSLVLLRLKLEQSKVHLAYEAPREPLMVEVHKGQIQQVILNLIINAVEAMPEGGVISVILGTQLLGERTLASVTVKDAGGGVPEKMRGKIFESFLTGKSQGTGLGLAISRQILKSHRGELELLETGPAGTTFRFLIPLLQSD</sequence>
<dbReference type="Pfam" id="PF02518">
    <property type="entry name" value="HATPase_c"/>
    <property type="match status" value="1"/>
</dbReference>
<dbReference type="InterPro" id="IPR003661">
    <property type="entry name" value="HisK_dim/P_dom"/>
</dbReference>
<dbReference type="InterPro" id="IPR036097">
    <property type="entry name" value="HisK_dim/P_sf"/>
</dbReference>
<keyword evidence="8" id="KW-0902">Two-component regulatory system</keyword>
<keyword evidence="11" id="KW-1185">Reference proteome</keyword>
<evidence type="ECO:0000256" key="6">
    <source>
        <dbReference type="ARBA" id="ARBA00022777"/>
    </source>
</evidence>
<dbReference type="InterPro" id="IPR036890">
    <property type="entry name" value="HATPase_C_sf"/>
</dbReference>
<feature type="domain" description="Histidine kinase" evidence="9">
    <location>
        <begin position="357"/>
        <end position="568"/>
    </location>
</feature>
<gene>
    <name evidence="10" type="ORF">H5P28_10775</name>
</gene>
<name>A0A842HGR1_9BACT</name>
<evidence type="ECO:0000256" key="5">
    <source>
        <dbReference type="ARBA" id="ARBA00022741"/>
    </source>
</evidence>
<evidence type="ECO:0000256" key="3">
    <source>
        <dbReference type="ARBA" id="ARBA00022553"/>
    </source>
</evidence>